<keyword evidence="3" id="KW-0813">Transport</keyword>
<gene>
    <name evidence="7" type="ORF">M8523_11305</name>
</gene>
<dbReference type="AlphaFoldDB" id="A0AA41YUY2"/>
<dbReference type="GO" id="GO:0055085">
    <property type="term" value="P:transmembrane transport"/>
    <property type="evidence" value="ECO:0007669"/>
    <property type="project" value="UniProtKB-ARBA"/>
</dbReference>
<evidence type="ECO:0000256" key="5">
    <source>
        <dbReference type="ARBA" id="ARBA00022840"/>
    </source>
</evidence>
<evidence type="ECO:0000313" key="7">
    <source>
        <dbReference type="EMBL" id="MCW6508604.1"/>
    </source>
</evidence>
<dbReference type="NCBIfam" id="TIGR01727">
    <property type="entry name" value="oligo_HPY"/>
    <property type="match status" value="1"/>
</dbReference>
<evidence type="ECO:0000313" key="8">
    <source>
        <dbReference type="Proteomes" id="UP001165667"/>
    </source>
</evidence>
<proteinExistence type="inferred from homology"/>
<feature type="domain" description="ABC transporter" evidence="6">
    <location>
        <begin position="7"/>
        <end position="262"/>
    </location>
</feature>
<name>A0AA41YUY2_9HYPH</name>
<dbReference type="GO" id="GO:0005886">
    <property type="term" value="C:plasma membrane"/>
    <property type="evidence" value="ECO:0007669"/>
    <property type="project" value="UniProtKB-SubCell"/>
</dbReference>
<protein>
    <submittedName>
        <fullName evidence="7">ABC transporter ATP-binding protein</fullName>
    </submittedName>
</protein>
<dbReference type="PROSITE" id="PS00211">
    <property type="entry name" value="ABC_TRANSPORTER_1"/>
    <property type="match status" value="1"/>
</dbReference>
<dbReference type="SUPFAM" id="SSF52540">
    <property type="entry name" value="P-loop containing nucleoside triphosphate hydrolases"/>
    <property type="match status" value="1"/>
</dbReference>
<dbReference type="PANTHER" id="PTHR43776:SF7">
    <property type="entry name" value="D,D-DIPEPTIDE TRANSPORT ATP-BINDING PROTEIN DDPF-RELATED"/>
    <property type="match status" value="1"/>
</dbReference>
<evidence type="ECO:0000256" key="1">
    <source>
        <dbReference type="ARBA" id="ARBA00004417"/>
    </source>
</evidence>
<dbReference type="Pfam" id="PF00005">
    <property type="entry name" value="ABC_tran"/>
    <property type="match status" value="1"/>
</dbReference>
<dbReference type="FunFam" id="3.40.50.300:FF:000016">
    <property type="entry name" value="Oligopeptide ABC transporter ATP-binding component"/>
    <property type="match status" value="1"/>
</dbReference>
<keyword evidence="5 7" id="KW-0067">ATP-binding</keyword>
<evidence type="ECO:0000256" key="3">
    <source>
        <dbReference type="ARBA" id="ARBA00022448"/>
    </source>
</evidence>
<dbReference type="InterPro" id="IPR003593">
    <property type="entry name" value="AAA+_ATPase"/>
</dbReference>
<dbReference type="InterPro" id="IPR017871">
    <property type="entry name" value="ABC_transporter-like_CS"/>
</dbReference>
<dbReference type="InterPro" id="IPR050319">
    <property type="entry name" value="ABC_transp_ATP-bind"/>
</dbReference>
<dbReference type="SMART" id="SM00382">
    <property type="entry name" value="AAA"/>
    <property type="match status" value="1"/>
</dbReference>
<keyword evidence="8" id="KW-1185">Reference proteome</keyword>
<dbReference type="GO" id="GO:0015833">
    <property type="term" value="P:peptide transport"/>
    <property type="evidence" value="ECO:0007669"/>
    <property type="project" value="InterPro"/>
</dbReference>
<dbReference type="EMBL" id="JAMOIM010000006">
    <property type="protein sequence ID" value="MCW6508604.1"/>
    <property type="molecule type" value="Genomic_DNA"/>
</dbReference>
<comment type="caution">
    <text evidence="7">The sequence shown here is derived from an EMBL/GenBank/DDBJ whole genome shotgun (WGS) entry which is preliminary data.</text>
</comment>
<dbReference type="InterPro" id="IPR013563">
    <property type="entry name" value="Oligopep_ABC_C"/>
</dbReference>
<evidence type="ECO:0000256" key="4">
    <source>
        <dbReference type="ARBA" id="ARBA00022741"/>
    </source>
</evidence>
<organism evidence="7 8">
    <name type="scientific">Lichenifustis flavocetrariae</name>
    <dbReference type="NCBI Taxonomy" id="2949735"/>
    <lineage>
        <taxon>Bacteria</taxon>
        <taxon>Pseudomonadati</taxon>
        <taxon>Pseudomonadota</taxon>
        <taxon>Alphaproteobacteria</taxon>
        <taxon>Hyphomicrobiales</taxon>
        <taxon>Lichenihabitantaceae</taxon>
        <taxon>Lichenifustis</taxon>
    </lineage>
</organism>
<sequence>MTSAPLIEAKNLSMHFKLGGRFSPGGPQVLRAVDDVSLTVQRGETLGLVGESGCGKSTLGRCLMRLYRPTGGTVLFEGRDITATGNRALRPLRPRMQMVFQDPASSLNPRRRVGDLVAEPLKVHPGPDGKAHSRAEIRARLVELMDLVGLQADHLDRYPHEFSGGQRQRIGIARALALNPALVVADESVSALDVSVQAQIVNLFMDLQDRLGITYVFIAHDLSVIRQMSRRTAVMYLGAVVETGSTDTIFAQPAHPYTGALISAVPVPDVSGARRERIILRGDVPSPLKPPPGCRFHTRCPKAQDRCRVEPPLLRPMTGGQLAACHYPLV</sequence>
<dbReference type="PROSITE" id="PS50893">
    <property type="entry name" value="ABC_TRANSPORTER_2"/>
    <property type="match status" value="1"/>
</dbReference>
<dbReference type="PANTHER" id="PTHR43776">
    <property type="entry name" value="TRANSPORT ATP-BINDING PROTEIN"/>
    <property type="match status" value="1"/>
</dbReference>
<dbReference type="Gene3D" id="3.40.50.300">
    <property type="entry name" value="P-loop containing nucleotide triphosphate hydrolases"/>
    <property type="match status" value="1"/>
</dbReference>
<dbReference type="CDD" id="cd03257">
    <property type="entry name" value="ABC_NikE_OppD_transporters"/>
    <property type="match status" value="1"/>
</dbReference>
<dbReference type="RefSeq" id="WP_282584972.1">
    <property type="nucleotide sequence ID" value="NZ_JAMOIM010000006.1"/>
</dbReference>
<comment type="similarity">
    <text evidence="2">Belongs to the ABC transporter superfamily.</text>
</comment>
<comment type="subcellular location">
    <subcellularLocation>
        <location evidence="1">Cell inner membrane</location>
        <topology evidence="1">Peripheral membrane protein</topology>
    </subcellularLocation>
</comment>
<dbReference type="InterPro" id="IPR027417">
    <property type="entry name" value="P-loop_NTPase"/>
</dbReference>
<accession>A0AA41YUY2</accession>
<dbReference type="InterPro" id="IPR003439">
    <property type="entry name" value="ABC_transporter-like_ATP-bd"/>
</dbReference>
<evidence type="ECO:0000256" key="2">
    <source>
        <dbReference type="ARBA" id="ARBA00005417"/>
    </source>
</evidence>
<dbReference type="Pfam" id="PF08352">
    <property type="entry name" value="oligo_HPY"/>
    <property type="match status" value="1"/>
</dbReference>
<dbReference type="GO" id="GO:0005524">
    <property type="term" value="F:ATP binding"/>
    <property type="evidence" value="ECO:0007669"/>
    <property type="project" value="UniProtKB-KW"/>
</dbReference>
<evidence type="ECO:0000259" key="6">
    <source>
        <dbReference type="PROSITE" id="PS50893"/>
    </source>
</evidence>
<dbReference type="Proteomes" id="UP001165667">
    <property type="component" value="Unassembled WGS sequence"/>
</dbReference>
<keyword evidence="4" id="KW-0547">Nucleotide-binding</keyword>
<dbReference type="GO" id="GO:0016887">
    <property type="term" value="F:ATP hydrolysis activity"/>
    <property type="evidence" value="ECO:0007669"/>
    <property type="project" value="InterPro"/>
</dbReference>
<reference evidence="7" key="1">
    <citation type="submission" date="2022-05" db="EMBL/GenBank/DDBJ databases">
        <authorList>
            <person name="Pankratov T."/>
        </authorList>
    </citation>
    <scope>NUCLEOTIDE SEQUENCE</scope>
    <source>
        <strain evidence="7">BP6-180914</strain>
    </source>
</reference>